<organism evidence="3">
    <name type="scientific">freshwater metagenome</name>
    <dbReference type="NCBI Taxonomy" id="449393"/>
    <lineage>
        <taxon>unclassified sequences</taxon>
        <taxon>metagenomes</taxon>
        <taxon>ecological metagenomes</taxon>
    </lineage>
</organism>
<dbReference type="EMBL" id="CAEZSL010000249">
    <property type="protein sequence ID" value="CAB4555920.1"/>
    <property type="molecule type" value="Genomic_DNA"/>
</dbReference>
<gene>
    <name evidence="3" type="ORF">UFOPK1421_01584</name>
</gene>
<dbReference type="Pfam" id="PF05721">
    <property type="entry name" value="PhyH"/>
    <property type="match status" value="1"/>
</dbReference>
<proteinExistence type="predicted"/>
<sequence length="299" mass="33124">MRARIEEQAAAERALGIAYLVQSQQHVWSLVNKGADFVKCLEHDPQGVQAGPIIECLLDETLGSGWNHFSFLSNISYPNCHPQAMHQDQTFIAPYNPREAPVLVNTMYVLEDVNEINGGTLLIPGSHKPNGSGGPYALYGAMPRPINLEAKAGTILMFDGRVLHGGAVNHSDRFRYVITNSCVKSFIRQQENFLLTVSPEVLANASDKLLWRLGFQSQITANLVEGYGYQGTGKMGDSNGSVAHVRREIDAGNYQHVGALTMDDVTKISADHFALARIQRQNETFRTPEHIRKMMDMTL</sequence>
<evidence type="ECO:0000256" key="2">
    <source>
        <dbReference type="ARBA" id="ARBA00023004"/>
    </source>
</evidence>
<dbReference type="PANTHER" id="PTHR20883:SF15">
    <property type="entry name" value="PHYTANOYL-COA DIOXYGENASE DOMAIN-CONTAINING PROTEIN 1"/>
    <property type="match status" value="1"/>
</dbReference>
<dbReference type="SUPFAM" id="SSF51197">
    <property type="entry name" value="Clavaminate synthase-like"/>
    <property type="match status" value="1"/>
</dbReference>
<dbReference type="InterPro" id="IPR008775">
    <property type="entry name" value="Phytyl_CoA_dOase-like"/>
</dbReference>
<keyword evidence="1" id="KW-0479">Metal-binding</keyword>
<dbReference type="Gene3D" id="2.60.120.620">
    <property type="entry name" value="q2cbj1_9rhob like domain"/>
    <property type="match status" value="1"/>
</dbReference>
<keyword evidence="2" id="KW-0408">Iron</keyword>
<dbReference type="AlphaFoldDB" id="A0A6J6CWH5"/>
<reference evidence="3" key="1">
    <citation type="submission" date="2020-05" db="EMBL/GenBank/DDBJ databases">
        <authorList>
            <person name="Chiriac C."/>
            <person name="Salcher M."/>
            <person name="Ghai R."/>
            <person name="Kavagutti S V."/>
        </authorList>
    </citation>
    <scope>NUCLEOTIDE SEQUENCE</scope>
</reference>
<name>A0A6J6CWH5_9ZZZZ</name>
<accession>A0A6J6CWH5</accession>
<evidence type="ECO:0000256" key="1">
    <source>
        <dbReference type="ARBA" id="ARBA00022723"/>
    </source>
</evidence>
<dbReference type="PANTHER" id="PTHR20883">
    <property type="entry name" value="PHYTANOYL-COA DIOXYGENASE DOMAIN CONTAINING 1"/>
    <property type="match status" value="1"/>
</dbReference>
<dbReference type="GO" id="GO:0046872">
    <property type="term" value="F:metal ion binding"/>
    <property type="evidence" value="ECO:0007669"/>
    <property type="project" value="UniProtKB-KW"/>
</dbReference>
<evidence type="ECO:0000313" key="3">
    <source>
        <dbReference type="EMBL" id="CAB4555920.1"/>
    </source>
</evidence>
<protein>
    <submittedName>
        <fullName evidence="3">Unannotated protein</fullName>
    </submittedName>
</protein>